<dbReference type="STRING" id="2041.AERYTH_01600"/>
<dbReference type="Gene3D" id="3.40.50.20">
    <property type="match status" value="1"/>
</dbReference>
<dbReference type="KEGG" id="aer:AERYTH_01600"/>
<dbReference type="Gene3D" id="3.30.470.20">
    <property type="entry name" value="ATP-grasp fold, B domain"/>
    <property type="match status" value="1"/>
</dbReference>
<organism evidence="2 3">
    <name type="scientific">Aeromicrobium erythreum</name>
    <dbReference type="NCBI Taxonomy" id="2041"/>
    <lineage>
        <taxon>Bacteria</taxon>
        <taxon>Bacillati</taxon>
        <taxon>Actinomycetota</taxon>
        <taxon>Actinomycetes</taxon>
        <taxon>Propionibacteriales</taxon>
        <taxon>Nocardioidaceae</taxon>
        <taxon>Aeromicrobium</taxon>
    </lineage>
</organism>
<evidence type="ECO:0000256" key="1">
    <source>
        <dbReference type="SAM" id="SignalP"/>
    </source>
</evidence>
<name>A0A0U3SY78_9ACTN</name>
<dbReference type="RefSeq" id="WP_067853777.1">
    <property type="nucleotide sequence ID" value="NZ_CP011502.1"/>
</dbReference>
<feature type="chain" id="PRO_5039164234" evidence="1">
    <location>
        <begin position="26"/>
        <end position="446"/>
    </location>
</feature>
<dbReference type="OrthoDB" id="40611at2"/>
<dbReference type="AlphaFoldDB" id="A0A0U3SY78"/>
<keyword evidence="3" id="KW-1185">Reference proteome</keyword>
<gene>
    <name evidence="2" type="ORF">AERYTH_01600</name>
</gene>
<feature type="signal peptide" evidence="1">
    <location>
        <begin position="1"/>
        <end position="25"/>
    </location>
</feature>
<proteinExistence type="predicted"/>
<dbReference type="EMBL" id="CP011502">
    <property type="protein sequence ID" value="ALX03480.1"/>
    <property type="molecule type" value="Genomic_DNA"/>
</dbReference>
<accession>A0A0U3SY78</accession>
<protein>
    <submittedName>
        <fullName evidence="2">ATP-grasp enzyme</fullName>
    </submittedName>
</protein>
<dbReference type="PATRIC" id="fig|2041.4.peg.338"/>
<evidence type="ECO:0000313" key="3">
    <source>
        <dbReference type="Proteomes" id="UP000067689"/>
    </source>
</evidence>
<dbReference type="SUPFAM" id="SSF56059">
    <property type="entry name" value="Glutathione synthetase ATP-binding domain-like"/>
    <property type="match status" value="1"/>
</dbReference>
<evidence type="ECO:0000313" key="2">
    <source>
        <dbReference type="EMBL" id="ALX03480.1"/>
    </source>
</evidence>
<reference evidence="2 3" key="1">
    <citation type="journal article" date="1991" name="Int. J. Syst. Bacteriol.">
        <title>Description of the erythromycin-producing bacterium Arthrobacter sp. strain NRRL B-3381 as Aeromicrobium erythreum gen. nov., sp. nov.</title>
        <authorList>
            <person name="Miller E.S."/>
            <person name="Woese C.R."/>
            <person name="Brenner S."/>
        </authorList>
    </citation>
    <scope>NUCLEOTIDE SEQUENCE [LARGE SCALE GENOMIC DNA]</scope>
    <source>
        <strain evidence="2 3">AR18</strain>
    </source>
</reference>
<keyword evidence="1" id="KW-0732">Signal</keyword>
<sequence length="446" mass="49391">MAEVRATAKSLGALGLLSLAAPAAAAATTVAAVLGRVRRREARPADRRGPALTVMVSGGKMTKALTLCRAFHAAGHRVVLVEAEKYRWTGHRASRSVDVFRTIPGPDDPDYAQALLRVVQEEGVDVYVPVCAPATAIADARAKAVLETRCRVLHLEPDEVAMLDDKAAFARRAAALGLSVPETHEVHDVDDVMGFDFASRSRPFILKSIAYDPVHRLDLTPFPFGPTEQDREAMRRHVAALPISPSNPWILQELVEGQELCTHGTVVDGQLRVHLCCPSSAFQVNYAMVERPQVREWVERFVGELGLTGQVSFDFIEAADGTPYAIECNPRTHSAITMLDGHPGLADAYLAPDHEGEPLQPLPGSRPTYWLYHELWRLLVRERPRRSTLRVVLEGRDAIWSVRDPWPFLLEHHRQVPVLLARSLVRGRDWIRIDFNIGKLVEAAGD</sequence>
<dbReference type="Proteomes" id="UP000067689">
    <property type="component" value="Chromosome"/>
</dbReference>